<dbReference type="InterPro" id="IPR021250">
    <property type="entry name" value="DUF2789"/>
</dbReference>
<dbReference type="Proteomes" id="UP000092508">
    <property type="component" value="Unassembled WGS sequence"/>
</dbReference>
<proteinExistence type="predicted"/>
<dbReference type="EMBL" id="LZMZ01000035">
    <property type="protein sequence ID" value="OBX76042.1"/>
    <property type="molecule type" value="Genomic_DNA"/>
</dbReference>
<evidence type="ECO:0000313" key="4">
    <source>
        <dbReference type="Proteomes" id="UP000092508"/>
    </source>
</evidence>
<evidence type="ECO:0000313" key="6">
    <source>
        <dbReference type="Proteomes" id="UP000255193"/>
    </source>
</evidence>
<name>A0A1B8QAD8_9GAMM</name>
<evidence type="ECO:0000313" key="5">
    <source>
        <dbReference type="Proteomes" id="UP000092616"/>
    </source>
</evidence>
<gene>
    <name evidence="2" type="ORF">A9306_00885</name>
    <name evidence="1" type="ORF">A9308_09240</name>
    <name evidence="3" type="ORF">NCTC11091_00504</name>
</gene>
<dbReference type="Proteomes" id="UP000255193">
    <property type="component" value="Unassembled WGS sequence"/>
</dbReference>
<accession>A0A1B8QAD8</accession>
<keyword evidence="5" id="KW-1185">Reference proteome</keyword>
<dbReference type="AlphaFoldDB" id="A0A1B8QAD8"/>
<protein>
    <submittedName>
        <fullName evidence="3">Protein of uncharacterized function (DUF2789)</fullName>
    </submittedName>
</protein>
<dbReference type="STRING" id="34059.A9308_09240"/>
<dbReference type="Gene3D" id="1.10.10.1130">
    <property type="entry name" value="Uncharacterised protein PF10982, DUF2789"/>
    <property type="match status" value="1"/>
</dbReference>
<organism evidence="1 4">
    <name type="scientific">Faucicola atlantae</name>
    <dbReference type="NCBI Taxonomy" id="34059"/>
    <lineage>
        <taxon>Bacteria</taxon>
        <taxon>Pseudomonadati</taxon>
        <taxon>Pseudomonadota</taxon>
        <taxon>Gammaproteobacteria</taxon>
        <taxon>Moraxellales</taxon>
        <taxon>Moraxellaceae</taxon>
        <taxon>Faucicola</taxon>
    </lineage>
</organism>
<dbReference type="EMBL" id="UGQA01000001">
    <property type="protein sequence ID" value="STY94734.1"/>
    <property type="molecule type" value="Genomic_DNA"/>
</dbReference>
<dbReference type="Proteomes" id="UP000092616">
    <property type="component" value="Unassembled WGS sequence"/>
</dbReference>
<reference evidence="1 4" key="2">
    <citation type="submission" date="2016-06" db="EMBL/GenBank/DDBJ databases">
        <title>Draft genome of Moraxella atlantae CCUG 66109.</title>
        <authorList>
            <person name="Salva-Serra F."/>
            <person name="Engstrom-Jakobsson H."/>
            <person name="Thorell K."/>
            <person name="Gonzales-Siles L."/>
            <person name="Karlsson R."/>
            <person name="Boulund F."/>
            <person name="Engstrand L."/>
            <person name="Kristiansson E."/>
            <person name="Moore E."/>
        </authorList>
    </citation>
    <scope>NUCLEOTIDE SEQUENCE [LARGE SCALE GENOMIC DNA]</scope>
    <source>
        <strain evidence="1 4">CCUG 66109</strain>
    </source>
</reference>
<reference evidence="3 6" key="3">
    <citation type="submission" date="2018-06" db="EMBL/GenBank/DDBJ databases">
        <authorList>
            <consortium name="Pathogen Informatics"/>
            <person name="Doyle S."/>
        </authorList>
    </citation>
    <scope>NUCLEOTIDE SEQUENCE [LARGE SCALE GENOMIC DNA]</scope>
    <source>
        <strain evidence="3 6">NCTC11091</strain>
    </source>
</reference>
<sequence length="87" mass="9978">MLNGEENSINTLFAQLGLDSDDASIQQFIEKNQLPQSVKLVDAPFWTDNQRKFLQEEYRADAGWIEVIDDLNVRLHKDAQDQENGKA</sequence>
<evidence type="ECO:0000313" key="2">
    <source>
        <dbReference type="EMBL" id="OBX80724.1"/>
    </source>
</evidence>
<dbReference type="OrthoDB" id="5828847at2"/>
<evidence type="ECO:0000313" key="3">
    <source>
        <dbReference type="EMBL" id="STY94734.1"/>
    </source>
</evidence>
<evidence type="ECO:0000313" key="1">
    <source>
        <dbReference type="EMBL" id="OBX76042.1"/>
    </source>
</evidence>
<dbReference type="Pfam" id="PF10982">
    <property type="entry name" value="DUF2789"/>
    <property type="match status" value="1"/>
</dbReference>
<dbReference type="InterPro" id="IPR038086">
    <property type="entry name" value="DUF2789_sf"/>
</dbReference>
<dbReference type="RefSeq" id="WP_067058603.1">
    <property type="nucleotide sequence ID" value="NZ_CP171125.1"/>
</dbReference>
<dbReference type="EMBL" id="LZNA01000034">
    <property type="protein sequence ID" value="OBX80724.1"/>
    <property type="molecule type" value="Genomic_DNA"/>
</dbReference>
<reference evidence="2 5" key="1">
    <citation type="submission" date="2016-06" db="EMBL/GenBank/DDBJ databases">
        <title>Draft genome of Moraxella atlantae CCUG 59586.</title>
        <authorList>
            <person name="Salva-Serra F."/>
            <person name="Engstrom-Jakobsson H."/>
            <person name="Thorell K."/>
            <person name="Gonzales-Siles L."/>
            <person name="Karlsson R."/>
            <person name="Boulund F."/>
            <person name="Engstrand L."/>
            <person name="Kristiansson E."/>
            <person name="Moore E."/>
        </authorList>
    </citation>
    <scope>NUCLEOTIDE SEQUENCE [LARGE SCALE GENOMIC DNA]</scope>
    <source>
        <strain evidence="2 5">CCUG 59586</strain>
    </source>
</reference>